<evidence type="ECO:0000259" key="6">
    <source>
        <dbReference type="PROSITE" id="PS50102"/>
    </source>
</evidence>
<dbReference type="KEGG" id="mnt:21399194"/>
<name>W9QBN4_9ROSA</name>
<feature type="domain" description="RRM" evidence="6">
    <location>
        <begin position="22"/>
        <end position="94"/>
    </location>
</feature>
<feature type="region of interest" description="Disordered" evidence="5">
    <location>
        <begin position="692"/>
        <end position="713"/>
    </location>
</feature>
<evidence type="ECO:0000256" key="4">
    <source>
        <dbReference type="PROSITE-ProRule" id="PRU00176"/>
    </source>
</evidence>
<dbReference type="CDD" id="cd00590">
    <property type="entry name" value="RRM_SF"/>
    <property type="match status" value="1"/>
</dbReference>
<keyword evidence="3" id="KW-0539">Nucleus</keyword>
<gene>
    <name evidence="7" type="ORF">L484_016128</name>
</gene>
<dbReference type="EMBL" id="KE343313">
    <property type="protein sequence ID" value="EXB23115.1"/>
    <property type="molecule type" value="Genomic_DNA"/>
</dbReference>
<dbReference type="GO" id="GO:0003723">
    <property type="term" value="F:RNA binding"/>
    <property type="evidence" value="ECO:0007669"/>
    <property type="project" value="UniProtKB-UniRule"/>
</dbReference>
<feature type="region of interest" description="Disordered" evidence="5">
    <location>
        <begin position="812"/>
        <end position="831"/>
    </location>
</feature>
<dbReference type="Pfam" id="PF07744">
    <property type="entry name" value="SPOC"/>
    <property type="match status" value="1"/>
</dbReference>
<dbReference type="Pfam" id="PF00076">
    <property type="entry name" value="RRM_1"/>
    <property type="match status" value="3"/>
</dbReference>
<feature type="domain" description="RRM" evidence="6">
    <location>
        <begin position="221"/>
        <end position="294"/>
    </location>
</feature>
<dbReference type="SUPFAM" id="SSF54928">
    <property type="entry name" value="RNA-binding domain, RBD"/>
    <property type="match status" value="2"/>
</dbReference>
<dbReference type="SMART" id="SM00360">
    <property type="entry name" value="RRM"/>
    <property type="match status" value="3"/>
</dbReference>
<evidence type="ECO:0000256" key="5">
    <source>
        <dbReference type="SAM" id="MobiDB-lite"/>
    </source>
</evidence>
<sequence length="996" mass="108323">MAPPAMSSKQQGGGDDSETPSNNLWVGNLAVDITDSDLMDLFAQYGALDSVTSYSSRSYAFVFFKRMEDAKAAKDALQGTNFRGNPLKIEFARPAKPCKHLWVGGISPSLTKEELEEEFLKFGKIEDFKFLRDRNTAFIEFFRLEDASQAMRNMNGKRLGGEQIRVDFLRSQPSRREQWSDSRDGHFQGRSMGPSDLNFLNKRQQYSQASGGRKGEGQPSKVLWVGYPPSLQIDEQMLHNAMILFGEIERIKSFPLRHYSFVEFRSVDEARRAKEGLQGRLFNDPRISIMFSSSDLAPGKDFTGPYSGGKGPGTDMAYNEHPFRPLQMDMYGPNRPMMSNNFSGPLPHGGILGPNMSMRPLGPQGRFEPLLPGPELNDLTTISNYQEGNSKNLMGPNWRRPSPPTAGLLSPPASSGKTHTRSASSAWDVLDVNQFQRDSKRSRIDGPMSMEDASFPLRKIDDHGLGLDQSYGHGADQGASGPFANVQGKSRLSPAGHGGLAGGPAQVHPDNDYVWRGIIAKGGTPVCRARCVPLGKGLGSELPEVVNCSARTGLDMLAKHYGEAIGFEIVFFLPDSEDDFASYTEFLRYLGAKNRAGVAKFDDGTTLFLVPPSEFLTNVLKVAGPERLYGVVLKFPQVSSSTLGQQQSHLPIPSQYADRHQIPPSQAEYGVPYKEERVPQMDYSRILQEESKLPPKPLFPPARESPGVQSVPQDYASNNAAAVSQAGVALTPELIATLATLLPANSQSSASEGAKASGSTLRSSLPPGAPNKVTPPYGWKQDHHQTSDHIGHGLQQVGSQFNPQAQNLSQLQSFPSVSNTPSHPSQPVLGSNQFQDFTVSQSLQSRPPSNFPIPPQGGQTGASSHLTQYQVEAPPGTQKGYGIAHGTDATGLYNPSFSHQLINPVTFSGQSYGTNNVQSQTVMPIAAEKVNAEVSNQVKQLQSAILGAGQGTSEGEVDKNQRYQSTLQFAANLLLQIQQQQQHVGAQAGRGSGTQQ</sequence>
<feature type="compositionally biased region" description="Basic and acidic residues" evidence="5">
    <location>
        <begin position="780"/>
        <end position="791"/>
    </location>
</feature>
<keyword evidence="2 4" id="KW-0694">RNA-binding</keyword>
<feature type="region of interest" description="Disordered" evidence="5">
    <location>
        <begin position="172"/>
        <end position="198"/>
    </location>
</feature>
<dbReference type="AlphaFoldDB" id="W9QBN4"/>
<organism evidence="7 8">
    <name type="scientific">Morus notabilis</name>
    <dbReference type="NCBI Taxonomy" id="981085"/>
    <lineage>
        <taxon>Eukaryota</taxon>
        <taxon>Viridiplantae</taxon>
        <taxon>Streptophyta</taxon>
        <taxon>Embryophyta</taxon>
        <taxon>Tracheophyta</taxon>
        <taxon>Spermatophyta</taxon>
        <taxon>Magnoliopsida</taxon>
        <taxon>eudicotyledons</taxon>
        <taxon>Gunneridae</taxon>
        <taxon>Pentapetalae</taxon>
        <taxon>rosids</taxon>
        <taxon>fabids</taxon>
        <taxon>Rosales</taxon>
        <taxon>Moraceae</taxon>
        <taxon>Moreae</taxon>
        <taxon>Morus</taxon>
    </lineage>
</organism>
<dbReference type="STRING" id="981085.W9QBN4"/>
<feature type="region of interest" description="Disordered" evidence="5">
    <location>
        <begin position="1"/>
        <end position="21"/>
    </location>
</feature>
<proteinExistence type="predicted"/>
<keyword evidence="8" id="KW-1185">Reference proteome</keyword>
<feature type="region of interest" description="Disordered" evidence="5">
    <location>
        <begin position="386"/>
        <end position="425"/>
    </location>
</feature>
<feature type="domain" description="RRM" evidence="6">
    <location>
        <begin position="99"/>
        <end position="171"/>
    </location>
</feature>
<protein>
    <submittedName>
        <fullName evidence="7">Flowering time control protein FPA</fullName>
    </submittedName>
</protein>
<feature type="region of interest" description="Disordered" evidence="5">
    <location>
        <begin position="839"/>
        <end position="864"/>
    </location>
</feature>
<feature type="compositionally biased region" description="Low complexity" evidence="5">
    <location>
        <begin position="746"/>
        <end position="759"/>
    </location>
</feature>
<dbReference type="eggNOG" id="KOG0118">
    <property type="taxonomic scope" value="Eukaryota"/>
</dbReference>
<feature type="region of interest" description="Disordered" evidence="5">
    <location>
        <begin position="466"/>
        <end position="504"/>
    </location>
</feature>
<comment type="subcellular location">
    <subcellularLocation>
        <location evidence="1">Nucleus</location>
    </subcellularLocation>
</comment>
<feature type="compositionally biased region" description="Basic and acidic residues" evidence="5">
    <location>
        <begin position="172"/>
        <end position="187"/>
    </location>
</feature>
<dbReference type="InterPro" id="IPR012677">
    <property type="entry name" value="Nucleotide-bd_a/b_plait_sf"/>
</dbReference>
<dbReference type="InterPro" id="IPR035979">
    <property type="entry name" value="RBD_domain_sf"/>
</dbReference>
<feature type="compositionally biased region" description="Polar residues" evidence="5">
    <location>
        <begin position="839"/>
        <end position="848"/>
    </location>
</feature>
<evidence type="ECO:0000256" key="3">
    <source>
        <dbReference type="ARBA" id="ARBA00023242"/>
    </source>
</evidence>
<feature type="compositionally biased region" description="Polar residues" evidence="5">
    <location>
        <begin position="412"/>
        <end position="425"/>
    </location>
</feature>
<accession>W9QBN4</accession>
<dbReference type="Proteomes" id="UP000030645">
    <property type="component" value="Unassembled WGS sequence"/>
</dbReference>
<dbReference type="Gene3D" id="3.30.70.330">
    <property type="match status" value="3"/>
</dbReference>
<feature type="region of interest" description="Disordered" evidence="5">
    <location>
        <begin position="745"/>
        <end position="795"/>
    </location>
</feature>
<evidence type="ECO:0000313" key="8">
    <source>
        <dbReference type="Proteomes" id="UP000030645"/>
    </source>
</evidence>
<dbReference type="InterPro" id="IPR012921">
    <property type="entry name" value="SPOC_C"/>
</dbReference>
<reference evidence="8" key="1">
    <citation type="submission" date="2013-01" db="EMBL/GenBank/DDBJ databases">
        <title>Draft Genome Sequence of a Mulberry Tree, Morus notabilis C.K. Schneid.</title>
        <authorList>
            <person name="He N."/>
            <person name="Zhao S."/>
        </authorList>
    </citation>
    <scope>NUCLEOTIDE SEQUENCE</scope>
</reference>
<dbReference type="GO" id="GO:0005634">
    <property type="term" value="C:nucleus"/>
    <property type="evidence" value="ECO:0007669"/>
    <property type="project" value="UniProtKB-SubCell"/>
</dbReference>
<dbReference type="FunFam" id="3.30.70.330:FF:000415">
    <property type="entry name" value="Flowering time control protein FPA"/>
    <property type="match status" value="1"/>
</dbReference>
<dbReference type="PANTHER" id="PTHR23189">
    <property type="entry name" value="RNA RECOGNITION MOTIF-CONTAINING"/>
    <property type="match status" value="1"/>
</dbReference>
<dbReference type="FunFam" id="3.30.70.330:FF:000497">
    <property type="entry name" value="flowering time control protein FPA"/>
    <property type="match status" value="1"/>
</dbReference>
<evidence type="ECO:0000256" key="1">
    <source>
        <dbReference type="ARBA" id="ARBA00004123"/>
    </source>
</evidence>
<dbReference type="InterPro" id="IPR000504">
    <property type="entry name" value="RRM_dom"/>
</dbReference>
<evidence type="ECO:0000256" key="2">
    <source>
        <dbReference type="ARBA" id="ARBA00022884"/>
    </source>
</evidence>
<evidence type="ECO:0000313" key="7">
    <source>
        <dbReference type="EMBL" id="EXB23115.1"/>
    </source>
</evidence>
<dbReference type="PROSITE" id="PS50102">
    <property type="entry name" value="RRM"/>
    <property type="match status" value="3"/>
</dbReference>
<dbReference type="OrthoDB" id="439808at2759"/>